<evidence type="ECO:0000313" key="2">
    <source>
        <dbReference type="EMBL" id="SEI11505.1"/>
    </source>
</evidence>
<dbReference type="RefSeq" id="WP_143039991.1">
    <property type="nucleotide sequence ID" value="NZ_FNXF01000021.1"/>
</dbReference>
<name>A0A1H6NLH4_9GAMM</name>
<dbReference type="EMBL" id="FNXF01000021">
    <property type="protein sequence ID" value="SEI11505.1"/>
    <property type="molecule type" value="Genomic_DNA"/>
</dbReference>
<reference evidence="3" key="1">
    <citation type="submission" date="2016-10" db="EMBL/GenBank/DDBJ databases">
        <authorList>
            <person name="Varghese N."/>
            <person name="Submissions S."/>
        </authorList>
    </citation>
    <scope>NUCLEOTIDE SEQUENCE [LARGE SCALE GENOMIC DNA]</scope>
    <source>
        <strain evidence="3">DSM 17616</strain>
    </source>
</reference>
<organism evidence="2 3">
    <name type="scientific">Rheinheimera pacifica</name>
    <dbReference type="NCBI Taxonomy" id="173990"/>
    <lineage>
        <taxon>Bacteria</taxon>
        <taxon>Pseudomonadati</taxon>
        <taxon>Pseudomonadota</taxon>
        <taxon>Gammaproteobacteria</taxon>
        <taxon>Chromatiales</taxon>
        <taxon>Chromatiaceae</taxon>
        <taxon>Rheinheimera</taxon>
    </lineage>
</organism>
<dbReference type="Proteomes" id="UP000199371">
    <property type="component" value="Unassembled WGS sequence"/>
</dbReference>
<feature type="domain" description="TniQ" evidence="1">
    <location>
        <begin position="5"/>
        <end position="160"/>
    </location>
</feature>
<evidence type="ECO:0000313" key="3">
    <source>
        <dbReference type="Proteomes" id="UP000199371"/>
    </source>
</evidence>
<dbReference type="AlphaFoldDB" id="A0A1H6NLH4"/>
<evidence type="ECO:0000259" key="1">
    <source>
        <dbReference type="Pfam" id="PF06527"/>
    </source>
</evidence>
<dbReference type="InterPro" id="IPR009492">
    <property type="entry name" value="TniQ"/>
</dbReference>
<proteinExistence type="predicted"/>
<protein>
    <submittedName>
        <fullName evidence="2">TniQ protein</fullName>
    </submittedName>
</protein>
<gene>
    <name evidence="2" type="ORF">SAMN05660691_03833</name>
</gene>
<dbReference type="Pfam" id="PF06527">
    <property type="entry name" value="TniQ"/>
    <property type="match status" value="1"/>
</dbReference>
<dbReference type="STRING" id="173990.SAMN05660691_03833"/>
<accession>A0A1H6NLH4</accession>
<keyword evidence="3" id="KW-1185">Reference proteome</keyword>
<dbReference type="OrthoDB" id="6917259at2"/>
<sequence>MRYLVRPKPKSDESLESFMLRVARGNGYSDFSTFIQSAKSSVIGSSAGRFESFLPEDIASANLHHSQISSRRRIDMLRQFAELAGCTLSDLLDICLARGAVTFSKRRVSLYRQGVNIPLDELRPLHEVPVCPSCINENGYRRQLWHFRSYTACHQHGISLINHCRCGASLNMVEQEFSGSCHSCGASLLEQIENASDPELKLSAWLSGETTEHLPSVAQSHRWGLVHWFRHYVAFDDCIAEDSFFSYFKAWPDSLFEKLKSDFTKAIELAVSPLNEMTFQDVFGDLLIVSCRLPGSALADNIVLRSIVKFLSDEVIDKGSVLGDLAINSIEAAILLNTTTGQIASLYDQGILQTKYQLRSSQIVAVTAPVFRLSDVLCCWLTSYQSETSNRRYLVSKW</sequence>